<comment type="similarity">
    <text evidence="3 6">Belongs to the TPP enzyme family.</text>
</comment>
<sequence>METTATPTPDHAQTLSGGQIVAKMLKQEGVKHIFTISGGHIIDIYNGCLDEGIRIVDVRHEQVAAHAADAAARITGGVGCAVVTAGPGTTDAVTGVANAFRAESPMLLIGGGGPLKQYRMGALQDLPHVAMMTPISKFSSTVMTTERCAEMMGQSIREMFHGAPGPGYLEIPHDVLDARVEVSKVRIPVNYRVKGEFIGDPNEIARAAEALARAERPVALFGTQARTCRAHEAIDRLARHFNMPIYVNGAARGTLPRTHPYGLMSSRKTAFDQADVILLAGTPLDFRMGYGRRLNPKATIIILDMDYRNVGYNRDFDIGLVGNIRAVVNGLCDASAGDTARRHDPFLDLLRSEEAKSQDKNRAIIDANATPIHPIRLVHEINEFLLEDTVYIGDGGDIVTFSGSVVRPHKPGGWMDPGPLGTLGVGTGFAMASKLLQPERDVVVLFGDGSFGLTGFDFETMVRNKLPFVGVIGNNASWNQIRYGQARKYGAERGDVGNILDDVRFDRFAESMGGFGIRVTDPADIRPALEKARDSGKPALVDVVIDREKYSSGTMNQTMYK</sequence>
<dbReference type="FunFam" id="3.40.50.970:FF:000007">
    <property type="entry name" value="Acetolactate synthase"/>
    <property type="match status" value="1"/>
</dbReference>
<evidence type="ECO:0000259" key="8">
    <source>
        <dbReference type="Pfam" id="PF02775"/>
    </source>
</evidence>
<dbReference type="InterPro" id="IPR000399">
    <property type="entry name" value="TPP-bd_CS"/>
</dbReference>
<dbReference type="SUPFAM" id="SSF52518">
    <property type="entry name" value="Thiamin diphosphate-binding fold (THDP-binding)"/>
    <property type="match status" value="2"/>
</dbReference>
<dbReference type="Pfam" id="PF02776">
    <property type="entry name" value="TPP_enzyme_N"/>
    <property type="match status" value="1"/>
</dbReference>
<dbReference type="GO" id="GO:0009099">
    <property type="term" value="P:L-valine biosynthetic process"/>
    <property type="evidence" value="ECO:0007669"/>
    <property type="project" value="TreeGrafter"/>
</dbReference>
<dbReference type="InterPro" id="IPR012001">
    <property type="entry name" value="Thiamin_PyroP_enz_TPP-bd_dom"/>
</dbReference>
<dbReference type="PANTHER" id="PTHR18968:SF166">
    <property type="entry name" value="2-HYDROXYACYL-COA LYASE 2"/>
    <property type="match status" value="1"/>
</dbReference>
<evidence type="ECO:0000313" key="10">
    <source>
        <dbReference type="EMBL" id="VAY88470.1"/>
    </source>
</evidence>
<dbReference type="Pfam" id="PF02775">
    <property type="entry name" value="TPP_enzyme_C"/>
    <property type="match status" value="1"/>
</dbReference>
<dbReference type="EMBL" id="UOYP01000229">
    <property type="protein sequence ID" value="VAY88470.1"/>
    <property type="molecule type" value="Genomic_DNA"/>
</dbReference>
<dbReference type="InterPro" id="IPR029061">
    <property type="entry name" value="THDP-binding"/>
</dbReference>
<evidence type="ECO:0000259" key="7">
    <source>
        <dbReference type="Pfam" id="PF00205"/>
    </source>
</evidence>
<dbReference type="CDD" id="cd07035">
    <property type="entry name" value="TPP_PYR_POX_like"/>
    <property type="match status" value="1"/>
</dbReference>
<dbReference type="PROSITE" id="PS00187">
    <property type="entry name" value="TPP_ENZYMES"/>
    <property type="match status" value="1"/>
</dbReference>
<comment type="cofactor">
    <cofactor evidence="2">
        <name>thiamine diphosphate</name>
        <dbReference type="ChEBI" id="CHEBI:58937"/>
    </cofactor>
</comment>
<dbReference type="CDD" id="cd02004">
    <property type="entry name" value="TPP_BZL_OCoD_HPCL"/>
    <property type="match status" value="1"/>
</dbReference>
<evidence type="ECO:0000256" key="2">
    <source>
        <dbReference type="ARBA" id="ARBA00001964"/>
    </source>
</evidence>
<evidence type="ECO:0000256" key="6">
    <source>
        <dbReference type="RuleBase" id="RU362132"/>
    </source>
</evidence>
<dbReference type="EC" id="2.2.1.6" evidence="10"/>
<comment type="cofactor">
    <cofactor evidence="1">
        <name>Mg(2+)</name>
        <dbReference type="ChEBI" id="CHEBI:18420"/>
    </cofactor>
</comment>
<dbReference type="SUPFAM" id="SSF52467">
    <property type="entry name" value="DHS-like NAD/FAD-binding domain"/>
    <property type="match status" value="1"/>
</dbReference>
<dbReference type="GO" id="GO:0050660">
    <property type="term" value="F:flavin adenine dinucleotide binding"/>
    <property type="evidence" value="ECO:0007669"/>
    <property type="project" value="TreeGrafter"/>
</dbReference>
<feature type="domain" description="Thiamine pyrophosphate enzyme TPP-binding" evidence="8">
    <location>
        <begin position="396"/>
        <end position="543"/>
    </location>
</feature>
<protein>
    <submittedName>
        <fullName evidence="10">Acetolactate synthase large subunit IlvG</fullName>
        <ecNumber evidence="10">2.2.1.6</ecNumber>
    </submittedName>
</protein>
<organism evidence="10">
    <name type="scientific">mine drainage metagenome</name>
    <dbReference type="NCBI Taxonomy" id="410659"/>
    <lineage>
        <taxon>unclassified sequences</taxon>
        <taxon>metagenomes</taxon>
        <taxon>ecological metagenomes</taxon>
    </lineage>
</organism>
<evidence type="ECO:0000256" key="3">
    <source>
        <dbReference type="ARBA" id="ARBA00007812"/>
    </source>
</evidence>
<dbReference type="GO" id="GO:0005948">
    <property type="term" value="C:acetolactate synthase complex"/>
    <property type="evidence" value="ECO:0007669"/>
    <property type="project" value="TreeGrafter"/>
</dbReference>
<reference evidence="10" key="1">
    <citation type="submission" date="2018-10" db="EMBL/GenBank/DDBJ databases">
        <authorList>
            <person name="Plewniak F."/>
        </authorList>
    </citation>
    <scope>NUCLEOTIDE SEQUENCE</scope>
</reference>
<dbReference type="InterPro" id="IPR011766">
    <property type="entry name" value="TPP_enzyme_TPP-bd"/>
</dbReference>
<keyword evidence="4" id="KW-0479">Metal-binding</keyword>
<dbReference type="PANTHER" id="PTHR18968">
    <property type="entry name" value="THIAMINE PYROPHOSPHATE ENZYMES"/>
    <property type="match status" value="1"/>
</dbReference>
<dbReference type="InterPro" id="IPR029035">
    <property type="entry name" value="DHS-like_NAD/FAD-binding_dom"/>
</dbReference>
<evidence type="ECO:0000256" key="4">
    <source>
        <dbReference type="ARBA" id="ARBA00022723"/>
    </source>
</evidence>
<evidence type="ECO:0000256" key="5">
    <source>
        <dbReference type="ARBA" id="ARBA00023052"/>
    </source>
</evidence>
<accession>A0A3P3ZNU3</accession>
<feature type="domain" description="Thiamine pyrophosphate enzyme N-terminal TPP-binding" evidence="9">
    <location>
        <begin position="16"/>
        <end position="126"/>
    </location>
</feature>
<evidence type="ECO:0000256" key="1">
    <source>
        <dbReference type="ARBA" id="ARBA00001946"/>
    </source>
</evidence>
<keyword evidence="10" id="KW-0808">Transferase</keyword>
<dbReference type="GO" id="GO:0000287">
    <property type="term" value="F:magnesium ion binding"/>
    <property type="evidence" value="ECO:0007669"/>
    <property type="project" value="InterPro"/>
</dbReference>
<evidence type="ECO:0000259" key="9">
    <source>
        <dbReference type="Pfam" id="PF02776"/>
    </source>
</evidence>
<keyword evidence="5 6" id="KW-0786">Thiamine pyrophosphate</keyword>
<dbReference type="GO" id="GO:0030976">
    <property type="term" value="F:thiamine pyrophosphate binding"/>
    <property type="evidence" value="ECO:0007669"/>
    <property type="project" value="InterPro"/>
</dbReference>
<dbReference type="GO" id="GO:0003984">
    <property type="term" value="F:acetolactate synthase activity"/>
    <property type="evidence" value="ECO:0007669"/>
    <property type="project" value="UniProtKB-EC"/>
</dbReference>
<dbReference type="GO" id="GO:0009097">
    <property type="term" value="P:isoleucine biosynthetic process"/>
    <property type="evidence" value="ECO:0007669"/>
    <property type="project" value="TreeGrafter"/>
</dbReference>
<feature type="domain" description="Thiamine pyrophosphate enzyme central" evidence="7">
    <location>
        <begin position="204"/>
        <end position="330"/>
    </location>
</feature>
<name>A0A3P3ZNU3_9ZZZZ</name>
<dbReference type="Gene3D" id="3.40.50.1220">
    <property type="entry name" value="TPP-binding domain"/>
    <property type="match status" value="1"/>
</dbReference>
<dbReference type="InterPro" id="IPR012000">
    <property type="entry name" value="Thiamin_PyroP_enz_cen_dom"/>
</dbReference>
<dbReference type="Gene3D" id="3.40.50.970">
    <property type="match status" value="2"/>
</dbReference>
<gene>
    <name evidence="10" type="primary">ilvG</name>
    <name evidence="10" type="ORF">CARN8_3040003</name>
</gene>
<dbReference type="AlphaFoldDB" id="A0A3P3ZNU3"/>
<dbReference type="InterPro" id="IPR045229">
    <property type="entry name" value="TPP_enz"/>
</dbReference>
<proteinExistence type="inferred from homology"/>
<dbReference type="Pfam" id="PF00205">
    <property type="entry name" value="TPP_enzyme_M"/>
    <property type="match status" value="1"/>
</dbReference>